<dbReference type="NCBIfam" id="TIGR01681">
    <property type="entry name" value="HAD-SF-IIIC"/>
    <property type="match status" value="1"/>
</dbReference>
<sequence>MTSLYSHLPLQMFRTLLPRAGSNSCSPHAFPPQFHMTTVFKFFQRFSTLQCKPYKTTGAFAIHVHNRDCDRNQVSNNTNCLTSRYKSSSVPKMSGKGPGLIVFDLDCTLWPFHVDTTVNLPFVMENSKVVDQNGETMTWYPEVPQVLEYLKSEGYAIAAASRTTKPPDALKLLEFFDWNKYFSYKEIYPGSKVTHFAKFVEQTKVPHCEMLFFDDEQRNIADMKNEGVKCVLVTNGVNMKLVKDSIQQFKDGKL</sequence>
<reference evidence="1 2" key="1">
    <citation type="submission" date="2024-08" db="EMBL/GenBank/DDBJ databases">
        <authorList>
            <person name="Cucini C."/>
            <person name="Frati F."/>
        </authorList>
    </citation>
    <scope>NUCLEOTIDE SEQUENCE [LARGE SCALE GENOMIC DNA]</scope>
</reference>
<dbReference type="SFLD" id="SFLDS00003">
    <property type="entry name" value="Haloacid_Dehalogenase"/>
    <property type="match status" value="1"/>
</dbReference>
<evidence type="ECO:0000313" key="1">
    <source>
        <dbReference type="EMBL" id="CAL8138306.1"/>
    </source>
</evidence>
<proteinExistence type="predicted"/>
<evidence type="ECO:0000313" key="2">
    <source>
        <dbReference type="Proteomes" id="UP001642540"/>
    </source>
</evidence>
<comment type="caution">
    <text evidence="1">The sequence shown here is derived from an EMBL/GenBank/DDBJ whole genome shotgun (WGS) entry which is preliminary data.</text>
</comment>
<protein>
    <recommendedName>
        <fullName evidence="3">Magnesium-dependent phosphatase 1</fullName>
    </recommendedName>
</protein>
<dbReference type="Pfam" id="PF12689">
    <property type="entry name" value="Acid_PPase"/>
    <property type="match status" value="1"/>
</dbReference>
<keyword evidence="2" id="KW-1185">Reference proteome</keyword>
<dbReference type="InterPro" id="IPR010033">
    <property type="entry name" value="HAD_SF_ppase_IIIC"/>
</dbReference>
<dbReference type="SFLD" id="SFLDG01129">
    <property type="entry name" value="C1.5:_HAD__Beta-PGM__Phosphata"/>
    <property type="match status" value="1"/>
</dbReference>
<dbReference type="PANTHER" id="PTHR17901">
    <property type="entry name" value="MAGNESIUM-DEPENDENT PHOSPHATASE 1 MDP1"/>
    <property type="match status" value="1"/>
</dbReference>
<dbReference type="Gene3D" id="3.40.50.1000">
    <property type="entry name" value="HAD superfamily/HAD-like"/>
    <property type="match status" value="1"/>
</dbReference>
<accession>A0ABP1RXD7</accession>
<dbReference type="SUPFAM" id="SSF56784">
    <property type="entry name" value="HAD-like"/>
    <property type="match status" value="1"/>
</dbReference>
<dbReference type="InterPro" id="IPR036412">
    <property type="entry name" value="HAD-like_sf"/>
</dbReference>
<dbReference type="InterPro" id="IPR023214">
    <property type="entry name" value="HAD_sf"/>
</dbReference>
<evidence type="ECO:0008006" key="3">
    <source>
        <dbReference type="Google" id="ProtNLM"/>
    </source>
</evidence>
<organism evidence="1 2">
    <name type="scientific">Orchesella dallaii</name>
    <dbReference type="NCBI Taxonomy" id="48710"/>
    <lineage>
        <taxon>Eukaryota</taxon>
        <taxon>Metazoa</taxon>
        <taxon>Ecdysozoa</taxon>
        <taxon>Arthropoda</taxon>
        <taxon>Hexapoda</taxon>
        <taxon>Collembola</taxon>
        <taxon>Entomobryomorpha</taxon>
        <taxon>Entomobryoidea</taxon>
        <taxon>Orchesellidae</taxon>
        <taxon>Orchesellinae</taxon>
        <taxon>Orchesella</taxon>
    </lineage>
</organism>
<dbReference type="SFLD" id="SFLDG01131">
    <property type="entry name" value="C1.5.2:_MDP_Like"/>
    <property type="match status" value="1"/>
</dbReference>
<dbReference type="Proteomes" id="UP001642540">
    <property type="component" value="Unassembled WGS sequence"/>
</dbReference>
<dbReference type="PANTHER" id="PTHR17901:SF14">
    <property type="entry name" value="MAGNESIUM-DEPENDENT PHOSPHATASE 1"/>
    <property type="match status" value="1"/>
</dbReference>
<dbReference type="InterPro" id="IPR010036">
    <property type="entry name" value="MDP_1_eu_arc"/>
</dbReference>
<dbReference type="NCBIfam" id="TIGR01685">
    <property type="entry name" value="MDP-1"/>
    <property type="match status" value="1"/>
</dbReference>
<dbReference type="EMBL" id="CAXLJM020000122">
    <property type="protein sequence ID" value="CAL8138306.1"/>
    <property type="molecule type" value="Genomic_DNA"/>
</dbReference>
<name>A0ABP1RXD7_9HEXA</name>
<gene>
    <name evidence="1" type="ORF">ODALV1_LOCUS27310</name>
</gene>